<reference evidence="3" key="1">
    <citation type="journal article" date="2016" name="Nature">
        <title>The genome of the seagrass Zostera marina reveals angiosperm adaptation to the sea.</title>
        <authorList>
            <person name="Olsen J.L."/>
            <person name="Rouze P."/>
            <person name="Verhelst B."/>
            <person name="Lin Y.-C."/>
            <person name="Bayer T."/>
            <person name="Collen J."/>
            <person name="Dattolo E."/>
            <person name="De Paoli E."/>
            <person name="Dittami S."/>
            <person name="Maumus F."/>
            <person name="Michel G."/>
            <person name="Kersting A."/>
            <person name="Lauritano C."/>
            <person name="Lohaus R."/>
            <person name="Toepel M."/>
            <person name="Tonon T."/>
            <person name="Vanneste K."/>
            <person name="Amirebrahimi M."/>
            <person name="Brakel J."/>
            <person name="Bostroem C."/>
            <person name="Chovatia M."/>
            <person name="Grimwood J."/>
            <person name="Jenkins J.W."/>
            <person name="Jueterbock A."/>
            <person name="Mraz A."/>
            <person name="Stam W.T."/>
            <person name="Tice H."/>
            <person name="Bornberg-Bauer E."/>
            <person name="Green P.J."/>
            <person name="Pearson G.A."/>
            <person name="Procaccini G."/>
            <person name="Duarte C.M."/>
            <person name="Schmutz J."/>
            <person name="Reusch T.B.H."/>
            <person name="Van de Peer Y."/>
        </authorList>
    </citation>
    <scope>NUCLEOTIDE SEQUENCE [LARGE SCALE GENOMIC DNA]</scope>
    <source>
        <strain evidence="3">cv. Finnish</strain>
    </source>
</reference>
<evidence type="ECO:0000313" key="3">
    <source>
        <dbReference type="Proteomes" id="UP000036987"/>
    </source>
</evidence>
<dbReference type="EMBL" id="LFYR01000216">
    <property type="protein sequence ID" value="KMZ75050.1"/>
    <property type="molecule type" value="Genomic_DNA"/>
</dbReference>
<dbReference type="OrthoDB" id="1919845at2759"/>
<gene>
    <name evidence="2" type="ORF">ZOSMA_11G00730</name>
</gene>
<evidence type="ECO:0000259" key="1">
    <source>
        <dbReference type="Pfam" id="PF07727"/>
    </source>
</evidence>
<keyword evidence="2" id="KW-0808">Transferase</keyword>
<organism evidence="2 3">
    <name type="scientific">Zostera marina</name>
    <name type="common">Eelgrass</name>
    <dbReference type="NCBI Taxonomy" id="29655"/>
    <lineage>
        <taxon>Eukaryota</taxon>
        <taxon>Viridiplantae</taxon>
        <taxon>Streptophyta</taxon>
        <taxon>Embryophyta</taxon>
        <taxon>Tracheophyta</taxon>
        <taxon>Spermatophyta</taxon>
        <taxon>Magnoliopsida</taxon>
        <taxon>Liliopsida</taxon>
        <taxon>Zosteraceae</taxon>
        <taxon>Zostera</taxon>
    </lineage>
</organism>
<accession>A0A0K9Q3L2</accession>
<dbReference type="InterPro" id="IPR013103">
    <property type="entry name" value="RVT_2"/>
</dbReference>
<dbReference type="STRING" id="29655.A0A0K9Q3L2"/>
<dbReference type="Pfam" id="PF07727">
    <property type="entry name" value="RVT_2"/>
    <property type="match status" value="1"/>
</dbReference>
<keyword evidence="2" id="KW-0548">Nucleotidyltransferase</keyword>
<keyword evidence="2" id="KW-0239">DNA-directed DNA polymerase</keyword>
<dbReference type="GO" id="GO:0003887">
    <property type="term" value="F:DNA-directed DNA polymerase activity"/>
    <property type="evidence" value="ECO:0007669"/>
    <property type="project" value="UniProtKB-KW"/>
</dbReference>
<protein>
    <submittedName>
        <fullName evidence="2">DNA-directed DNA polymerase</fullName>
    </submittedName>
</protein>
<evidence type="ECO:0000313" key="2">
    <source>
        <dbReference type="EMBL" id="KMZ75050.1"/>
    </source>
</evidence>
<proteinExistence type="predicted"/>
<feature type="domain" description="Reverse transcriptase Ty1/copia-type" evidence="1">
    <location>
        <begin position="44"/>
        <end position="107"/>
    </location>
</feature>
<keyword evidence="3" id="KW-1185">Reference proteome</keyword>
<name>A0A0K9Q3L2_ZOSMR</name>
<comment type="caution">
    <text evidence="2">The sequence shown here is derived from an EMBL/GenBank/DDBJ whole genome shotgun (WGS) entry which is preliminary data.</text>
</comment>
<dbReference type="OMA" id="HEHGSIG"/>
<dbReference type="Proteomes" id="UP000036987">
    <property type="component" value="Unassembled WGS sequence"/>
</dbReference>
<sequence>MDCVSHHEHGSIGYCNLWFLLGLKNLSDRSLFIYLKDNIWAYFLVYVEDIILVSSSKQFTNNFFEEICGEFAIKDLGTLKYFLGINLNKLSDRSLMLTHHQYLENILLTTESR</sequence>
<dbReference type="AlphaFoldDB" id="A0A0K9Q3L2"/>